<accession>A0ABX4Z8L8</accession>
<dbReference type="InterPro" id="IPR004406">
    <property type="entry name" value="Aconitase_B"/>
</dbReference>
<evidence type="ECO:0000256" key="13">
    <source>
        <dbReference type="ARBA" id="ARBA00023004"/>
    </source>
</evidence>
<protein>
    <recommendedName>
        <fullName evidence="8 17">Aconitate hydratase B</fullName>
        <ecNumber evidence="6 17">4.2.1.3</ecNumber>
        <ecNumber evidence="7 17">4.2.1.99</ecNumber>
    </recommendedName>
    <alternativeName>
        <fullName evidence="17">2-methylisocitrate dehydratase</fullName>
    </alternativeName>
</protein>
<dbReference type="PANTHER" id="PTHR43160:SF4">
    <property type="entry name" value="ACONITATE HYDRATASE B"/>
    <property type="match status" value="1"/>
</dbReference>
<evidence type="ECO:0000256" key="10">
    <source>
        <dbReference type="ARBA" id="ARBA00022532"/>
    </source>
</evidence>
<proteinExistence type="inferred from homology"/>
<dbReference type="NCBIfam" id="TIGR00117">
    <property type="entry name" value="acnB"/>
    <property type="match status" value="1"/>
</dbReference>
<feature type="domain" description="Aconitase/3-isopropylmalate dehydratase large subunit alpha/beta/alpha" evidence="18">
    <location>
        <begin position="472"/>
        <end position="818"/>
    </location>
</feature>
<evidence type="ECO:0000259" key="19">
    <source>
        <dbReference type="Pfam" id="PF06434"/>
    </source>
</evidence>
<dbReference type="InterPro" id="IPR015928">
    <property type="entry name" value="Aconitase/3IPM_dehydase_swvl"/>
</dbReference>
<comment type="caution">
    <text evidence="21">The sequence shown here is derived from an EMBL/GenBank/DDBJ whole genome shotgun (WGS) entry which is preliminary data.</text>
</comment>
<dbReference type="PIRSF" id="PIRSF036687">
    <property type="entry name" value="AcnB"/>
    <property type="match status" value="1"/>
</dbReference>
<evidence type="ECO:0000256" key="15">
    <source>
        <dbReference type="ARBA" id="ARBA00023239"/>
    </source>
</evidence>
<dbReference type="NCBIfam" id="NF006690">
    <property type="entry name" value="PRK09238.1"/>
    <property type="match status" value="1"/>
</dbReference>
<dbReference type="InterPro" id="IPR018136">
    <property type="entry name" value="Aconitase_4Fe-4S_BS"/>
</dbReference>
<evidence type="ECO:0000256" key="5">
    <source>
        <dbReference type="ARBA" id="ARBA00007185"/>
    </source>
</evidence>
<dbReference type="PROSITE" id="PS01244">
    <property type="entry name" value="ACONITASE_2"/>
    <property type="match status" value="1"/>
</dbReference>
<dbReference type="EC" id="4.2.1.3" evidence="6 17"/>
<dbReference type="PANTHER" id="PTHR43160">
    <property type="entry name" value="ACONITATE HYDRATASE B"/>
    <property type="match status" value="1"/>
</dbReference>
<name>A0ABX4Z8L8_9ENTR</name>
<dbReference type="InterPro" id="IPR036288">
    <property type="entry name" value="Aconitase_B_HEAT-like_dom_sf"/>
</dbReference>
<evidence type="ECO:0000256" key="2">
    <source>
        <dbReference type="ARBA" id="ARBA00001966"/>
    </source>
</evidence>
<evidence type="ECO:0000256" key="9">
    <source>
        <dbReference type="ARBA" id="ARBA00022485"/>
    </source>
</evidence>
<evidence type="ECO:0000256" key="3">
    <source>
        <dbReference type="ARBA" id="ARBA00004717"/>
    </source>
</evidence>
<dbReference type="Pfam" id="PF00330">
    <property type="entry name" value="Aconitase"/>
    <property type="match status" value="1"/>
</dbReference>
<evidence type="ECO:0000256" key="12">
    <source>
        <dbReference type="ARBA" id="ARBA00022884"/>
    </source>
</evidence>
<keyword evidence="14" id="KW-0411">Iron-sulfur</keyword>
<dbReference type="EC" id="4.2.1.99" evidence="7 17"/>
<dbReference type="SUPFAM" id="SSF53732">
    <property type="entry name" value="Aconitase iron-sulfur domain"/>
    <property type="match status" value="1"/>
</dbReference>
<evidence type="ECO:0000256" key="17">
    <source>
        <dbReference type="PIRNR" id="PIRNR036687"/>
    </source>
</evidence>
<evidence type="ECO:0000256" key="1">
    <source>
        <dbReference type="ARBA" id="ARBA00000118"/>
    </source>
</evidence>
<keyword evidence="22" id="KW-1185">Reference proteome</keyword>
<dbReference type="InterPro" id="IPR015933">
    <property type="entry name" value="Aconitase_B_HEAT-like_dom"/>
</dbReference>
<dbReference type="InterPro" id="IPR050926">
    <property type="entry name" value="Aconitase/IPM_isomerase"/>
</dbReference>
<dbReference type="Gene3D" id="1.25.40.310">
    <property type="entry name" value="Aconitate B, HEAT-like domain"/>
    <property type="match status" value="1"/>
</dbReference>
<evidence type="ECO:0000259" key="18">
    <source>
        <dbReference type="Pfam" id="PF00330"/>
    </source>
</evidence>
<dbReference type="RefSeq" id="WP_103677981.1">
    <property type="nucleotide sequence ID" value="NZ_PQGE01000022.1"/>
</dbReference>
<dbReference type="InterPro" id="IPR015931">
    <property type="entry name" value="Acnase/IPM_dHydase_lsu_aba_1/3"/>
</dbReference>
<dbReference type="SUPFAM" id="SSF74778">
    <property type="entry name" value="Aconitase B, N-terminal domain"/>
    <property type="match status" value="1"/>
</dbReference>
<evidence type="ECO:0000256" key="6">
    <source>
        <dbReference type="ARBA" id="ARBA00012926"/>
    </source>
</evidence>
<evidence type="ECO:0000256" key="8">
    <source>
        <dbReference type="ARBA" id="ARBA00019379"/>
    </source>
</evidence>
<keyword evidence="12" id="KW-0694">RNA-binding</keyword>
<comment type="pathway">
    <text evidence="4">Organic acid metabolism; propanoate degradation.</text>
</comment>
<dbReference type="InterPro" id="IPR015929">
    <property type="entry name" value="Aconitase_B_swivel"/>
</dbReference>
<dbReference type="SUPFAM" id="SSF52016">
    <property type="entry name" value="LeuD/IlvD-like"/>
    <property type="match status" value="1"/>
</dbReference>
<keyword evidence="15 17" id="KW-0456">Lyase</keyword>
<evidence type="ECO:0000259" key="20">
    <source>
        <dbReference type="Pfam" id="PF11791"/>
    </source>
</evidence>
<evidence type="ECO:0000256" key="7">
    <source>
        <dbReference type="ARBA" id="ARBA00013250"/>
    </source>
</evidence>
<comment type="catalytic activity">
    <reaction evidence="16 17">
        <text>citrate = D-threo-isocitrate</text>
        <dbReference type="Rhea" id="RHEA:10336"/>
        <dbReference type="ChEBI" id="CHEBI:15562"/>
        <dbReference type="ChEBI" id="CHEBI:16947"/>
        <dbReference type="EC" id="4.2.1.3"/>
    </reaction>
</comment>
<keyword evidence="13" id="KW-0408">Iron</keyword>
<comment type="catalytic activity">
    <reaction evidence="1 17">
        <text>(2S,3R)-3-hydroxybutane-1,2,3-tricarboxylate = 2-methyl-cis-aconitate + H2O</text>
        <dbReference type="Rhea" id="RHEA:17941"/>
        <dbReference type="ChEBI" id="CHEBI:15377"/>
        <dbReference type="ChEBI" id="CHEBI:57429"/>
        <dbReference type="ChEBI" id="CHEBI:57872"/>
        <dbReference type="EC" id="4.2.1.99"/>
    </reaction>
</comment>
<keyword evidence="9" id="KW-0004">4Fe-4S</keyword>
<evidence type="ECO:0000256" key="14">
    <source>
        <dbReference type="ARBA" id="ARBA00023014"/>
    </source>
</evidence>
<dbReference type="InterPro" id="IPR036008">
    <property type="entry name" value="Aconitase_4Fe-4S_dom"/>
</dbReference>
<feature type="domain" description="Aconitase B swivel" evidence="19">
    <location>
        <begin position="168"/>
        <end position="382"/>
    </location>
</feature>
<dbReference type="EMBL" id="PQGE01000022">
    <property type="protein sequence ID" value="POP42024.1"/>
    <property type="molecule type" value="Genomic_DNA"/>
</dbReference>
<comment type="similarity">
    <text evidence="5 17">Belongs to the aconitase/IPM isomerase family.</text>
</comment>
<gene>
    <name evidence="21" type="primary">acnB</name>
    <name evidence="21" type="ORF">CHU33_20825</name>
</gene>
<comment type="pathway">
    <text evidence="3 17">Carbohydrate metabolism; tricarboxylic acid cycle; isocitrate from oxaloacetate: step 2/2.</text>
</comment>
<reference evidence="21 22" key="1">
    <citation type="submission" date="2018-01" db="EMBL/GenBank/DDBJ databases">
        <title>Superficieibacter electus gen. nov., sp. nov., an extended-spectrum beta-lactamase possessing member of the Enterobacteriaceae family, isolated from intensive care unit surfaces.</title>
        <authorList>
            <person name="Potter R.F."/>
            <person name="D'Souza A.W."/>
        </authorList>
    </citation>
    <scope>NUCLEOTIDE SEQUENCE [LARGE SCALE GENOMIC DNA]</scope>
    <source>
        <strain evidence="21 22">BP-2</strain>
    </source>
</reference>
<dbReference type="InterPro" id="IPR015932">
    <property type="entry name" value="Aconitase_dom2"/>
</dbReference>
<comment type="cofactor">
    <cofactor evidence="2">
        <name>[4Fe-4S] cluster</name>
        <dbReference type="ChEBI" id="CHEBI:49883"/>
    </cofactor>
</comment>
<keyword evidence="10 17" id="KW-0816">Tricarboxylic acid cycle</keyword>
<evidence type="ECO:0000256" key="11">
    <source>
        <dbReference type="ARBA" id="ARBA00022723"/>
    </source>
</evidence>
<dbReference type="Gene3D" id="3.30.499.10">
    <property type="entry name" value="Aconitase, domain 3"/>
    <property type="match status" value="2"/>
</dbReference>
<dbReference type="Gene3D" id="3.40.1060.10">
    <property type="entry name" value="Aconitase, Domain 2"/>
    <property type="match status" value="1"/>
</dbReference>
<dbReference type="Gene3D" id="3.20.19.10">
    <property type="entry name" value="Aconitase, domain 4"/>
    <property type="match status" value="1"/>
</dbReference>
<dbReference type="Pfam" id="PF06434">
    <property type="entry name" value="Aconitase_2_N"/>
    <property type="match status" value="1"/>
</dbReference>
<organism evidence="21 22">
    <name type="scientific">Superficieibacter electus</name>
    <dbReference type="NCBI Taxonomy" id="2022662"/>
    <lineage>
        <taxon>Bacteria</taxon>
        <taxon>Pseudomonadati</taxon>
        <taxon>Pseudomonadota</taxon>
        <taxon>Gammaproteobacteria</taxon>
        <taxon>Enterobacterales</taxon>
        <taxon>Enterobacteriaceae</taxon>
        <taxon>Superficieibacter</taxon>
    </lineage>
</organism>
<dbReference type="PROSITE" id="PS00450">
    <property type="entry name" value="ACONITASE_1"/>
    <property type="match status" value="1"/>
</dbReference>
<dbReference type="CDD" id="cd01581">
    <property type="entry name" value="AcnB"/>
    <property type="match status" value="1"/>
</dbReference>
<dbReference type="Pfam" id="PF11791">
    <property type="entry name" value="Aconitase_B_N"/>
    <property type="match status" value="1"/>
</dbReference>
<dbReference type="CDD" id="cd01576">
    <property type="entry name" value="AcnB_Swivel"/>
    <property type="match status" value="1"/>
</dbReference>
<keyword evidence="11" id="KW-0479">Metal-binding</keyword>
<evidence type="ECO:0000313" key="22">
    <source>
        <dbReference type="Proteomes" id="UP000237073"/>
    </source>
</evidence>
<evidence type="ECO:0000313" key="21">
    <source>
        <dbReference type="EMBL" id="POP42024.1"/>
    </source>
</evidence>
<evidence type="ECO:0000256" key="4">
    <source>
        <dbReference type="ARBA" id="ARBA00005026"/>
    </source>
</evidence>
<sequence length="865" mass="93258">MLEEYRKHVAERAAEGIVAKPLDATQMAGLVELLKNPPAGEEEFLLDLLINRVPPGVDEAAYVKAGFLAAVAKGEAHSPLVTAEKAVELLGTMQGGYNIHPLVEALDNDALAPLAVKALSHTLLMFDNFYDVEEKAKAGNLHAQQVMLSWANADWFLSRPQLAEKITVTVFKVTGETNTDDLSPAPDAWSRPDIPLHALAMLKNARDGIYPDKPGSIGPIQQIEALQQKGFPLAYVGDVVGTGSSRKSATNSVLWFMGDDIPHVPNKRGGGLVLGGKIAPIFFNTMEDAGALPIEVDVSALNMGDVIDVYPFKGEVRNHETDELLATFELKTDVLIDEVRAGGRIPLIIGRGLTTKAREALGLPHSDVFRSAKPVEASNKGFSLAQKMVGRACGTAGVRPGEYCEPKMTSVGSQDTTGPMTRDELKDLACLGFSADLVMQSFCHTAAYPKPVDVTTHHTLPDFIMNRGGVSLRPGDGIIHSWLNRMLLPDTAGTGGDSHTRFPVGISFPAGSGLVAFAAATGVMPLDMPESVLVRFKGTMQPGITLRDLVHAIPLYAIRQGLLTVEKKGKKNIFSGRILEIEGLPDLKVEQAFELADASAERSAAGCTIKLDKAPITEYLTSNIVLLKWMIAEGYGDRRTLERRIQGMEKWLADPQLLEADADAEYAAVIEIDLADIHEPILCAPNDPDDARLLSDVAGEKIDEVFIGSCMTNIGHFRAAGKLLDAHQGQLPTRLWVAPPTRMDAAQLTEEGYYSIFGKSGARVEIPGCSLCMGNQARVADGATVVSTSTRNFPNRLGTGANVYLASAELAAVAALIGRLPTREEYLNSVAQVDKTAVDTYRYLNFDQLEQYTEKADGVIFQTAV</sequence>
<feature type="domain" description="Aconitase B HEAT-like" evidence="20">
    <location>
        <begin position="4"/>
        <end position="156"/>
    </location>
</feature>
<evidence type="ECO:0000256" key="16">
    <source>
        <dbReference type="ARBA" id="ARBA00023501"/>
    </source>
</evidence>
<dbReference type="InterPro" id="IPR001030">
    <property type="entry name" value="Acoase/IPM_deHydtase_lsu_aba"/>
</dbReference>
<dbReference type="Proteomes" id="UP000237073">
    <property type="component" value="Unassembled WGS sequence"/>
</dbReference>